<keyword evidence="1" id="KW-0251">Elongation factor</keyword>
<organism evidence="1 2">
    <name type="scientific">Halosquirtibacter laminarini</name>
    <dbReference type="NCBI Taxonomy" id="3374600"/>
    <lineage>
        <taxon>Bacteria</taxon>
        <taxon>Pseudomonadati</taxon>
        <taxon>Bacteroidota</taxon>
        <taxon>Bacteroidia</taxon>
        <taxon>Marinilabiliales</taxon>
        <taxon>Prolixibacteraceae</taxon>
        <taxon>Halosquirtibacter</taxon>
    </lineage>
</organism>
<gene>
    <name evidence="1" type="primary">efp</name>
    <name evidence="1" type="ORF">K4L44_16850</name>
</gene>
<keyword evidence="2" id="KW-1185">Reference proteome</keyword>
<evidence type="ECO:0000313" key="2">
    <source>
        <dbReference type="Proteomes" id="UP000826212"/>
    </source>
</evidence>
<keyword evidence="1" id="KW-0648">Protein biosynthesis</keyword>
<accession>A0AC61NR18</accession>
<sequence>MASTADFKNGMCIEHNGQLFQIVQFQHVKPGKGAAFVRTKLKNVKTGRVIENTFNAGVKVNTVRVERRPYQFLYKDDMGFNFMHTETFEQVSIEEEFVNNPGLIKEGQVVEINFHAETETPLTLEMPTYVEMLVTYAEPGEKGNTASSTALKRCNIETGAEIMVPLFINEGDVIKISTADGNYNERVKK</sequence>
<name>A0AC61NR18_9BACT</name>
<proteinExistence type="predicted"/>
<dbReference type="EMBL" id="CP081303">
    <property type="protein sequence ID" value="QZE14169.1"/>
    <property type="molecule type" value="Genomic_DNA"/>
</dbReference>
<reference evidence="1" key="1">
    <citation type="submission" date="2021-08" db="EMBL/GenBank/DDBJ databases">
        <title>Novel anaerobic bacterium isolated from sea squirt in East Sea, Republic of Korea.</title>
        <authorList>
            <person name="Nguyen T.H."/>
            <person name="Li Z."/>
            <person name="Lee Y.-J."/>
            <person name="Ko J."/>
            <person name="Kim S.-G."/>
        </authorList>
    </citation>
    <scope>NUCLEOTIDE SEQUENCE</scope>
    <source>
        <strain evidence="1">KCTC 25031</strain>
    </source>
</reference>
<dbReference type="Proteomes" id="UP000826212">
    <property type="component" value="Chromosome"/>
</dbReference>
<protein>
    <submittedName>
        <fullName evidence="1">Elongation factor P</fullName>
    </submittedName>
</protein>
<evidence type="ECO:0000313" key="1">
    <source>
        <dbReference type="EMBL" id="QZE14169.1"/>
    </source>
</evidence>